<comment type="caution">
    <text evidence="1">The sequence shown here is derived from an EMBL/GenBank/DDBJ whole genome shotgun (WGS) entry which is preliminary data.</text>
</comment>
<protein>
    <submittedName>
        <fullName evidence="1">Uncharacterized protein</fullName>
    </submittedName>
</protein>
<dbReference type="OrthoDB" id="7362921at2"/>
<accession>A0A5C5GEU0</accession>
<gene>
    <name evidence="1" type="ORF">FHY64_08410</name>
</gene>
<proteinExistence type="predicted"/>
<evidence type="ECO:0000313" key="1">
    <source>
        <dbReference type="EMBL" id="TNY33282.1"/>
    </source>
</evidence>
<sequence>MKDGFETLDCRGLSAPLTMLRIRQNLCCQGEAATPLHAVVDSDCDCDSLSSWLAGVDEDVHLMKGATNTETSRTANA</sequence>
<dbReference type="RefSeq" id="WP_140193969.1">
    <property type="nucleotide sequence ID" value="NZ_CP065915.1"/>
</dbReference>
<dbReference type="Proteomes" id="UP000314011">
    <property type="component" value="Unassembled WGS sequence"/>
</dbReference>
<keyword evidence="2" id="KW-1185">Reference proteome</keyword>
<dbReference type="EMBL" id="VFFF01000001">
    <property type="protein sequence ID" value="TNY33282.1"/>
    <property type="molecule type" value="Genomic_DNA"/>
</dbReference>
<evidence type="ECO:0000313" key="2">
    <source>
        <dbReference type="Proteomes" id="UP000314011"/>
    </source>
</evidence>
<dbReference type="AlphaFoldDB" id="A0A5C5GEU0"/>
<organism evidence="1 2">
    <name type="scientific">Pelagovum pacificum</name>
    <dbReference type="NCBI Taxonomy" id="2588711"/>
    <lineage>
        <taxon>Bacteria</taxon>
        <taxon>Pseudomonadati</taxon>
        <taxon>Pseudomonadota</taxon>
        <taxon>Alphaproteobacteria</taxon>
        <taxon>Rhodobacterales</taxon>
        <taxon>Paracoccaceae</taxon>
        <taxon>Pelagovum</taxon>
    </lineage>
</organism>
<name>A0A5C5GEU0_9RHOB</name>
<reference evidence="1 2" key="1">
    <citation type="submission" date="2019-06" db="EMBL/GenBank/DDBJ databases">
        <title>Genome of new Rhodobacteraceae sp. SM1903.</title>
        <authorList>
            <person name="Ren X."/>
        </authorList>
    </citation>
    <scope>NUCLEOTIDE SEQUENCE [LARGE SCALE GENOMIC DNA]</scope>
    <source>
        <strain evidence="1 2">SM1903</strain>
    </source>
</reference>